<dbReference type="EMBL" id="MHNB01000005">
    <property type="protein sequence ID" value="OGZ37570.1"/>
    <property type="molecule type" value="Genomic_DNA"/>
</dbReference>
<evidence type="ECO:0000313" key="1">
    <source>
        <dbReference type="EMBL" id="OGZ37570.1"/>
    </source>
</evidence>
<gene>
    <name evidence="1" type="ORF">A3J64_02085</name>
</gene>
<dbReference type="STRING" id="1801997.A3J64_02085"/>
<evidence type="ECO:0000313" key="2">
    <source>
        <dbReference type="Proteomes" id="UP000177061"/>
    </source>
</evidence>
<dbReference type="Proteomes" id="UP000177061">
    <property type="component" value="Unassembled WGS sequence"/>
</dbReference>
<reference evidence="1 2" key="1">
    <citation type="journal article" date="2016" name="Nat. Commun.">
        <title>Thousands of microbial genomes shed light on interconnected biogeochemical processes in an aquifer system.</title>
        <authorList>
            <person name="Anantharaman K."/>
            <person name="Brown C.T."/>
            <person name="Hug L.A."/>
            <person name="Sharon I."/>
            <person name="Castelle C.J."/>
            <person name="Probst A.J."/>
            <person name="Thomas B.C."/>
            <person name="Singh A."/>
            <person name="Wilkins M.J."/>
            <person name="Karaoz U."/>
            <person name="Brodie E.L."/>
            <person name="Williams K.H."/>
            <person name="Hubbard S.S."/>
            <person name="Banfield J.F."/>
        </authorList>
    </citation>
    <scope>NUCLEOTIDE SEQUENCE [LARGE SCALE GENOMIC DNA]</scope>
</reference>
<sequence>MRKDLGKSNFNPKEEKVILVDRNDKEIGAGEFRLRLRQAAQKGFRRSSTTAQTFLLVFLTSSENLRFRHERVL</sequence>
<comment type="caution">
    <text evidence="1">The sequence shown here is derived from an EMBL/GenBank/DDBJ whole genome shotgun (WGS) entry which is preliminary data.</text>
</comment>
<proteinExistence type="predicted"/>
<dbReference type="AlphaFoldDB" id="A0A1G2FIU4"/>
<accession>A0A1G2FIU4</accession>
<organism evidence="1 2">
    <name type="scientific">Candidatus Portnoybacteria bacterium RIFCSPHIGHO2_12_FULL_38_9</name>
    <dbReference type="NCBI Taxonomy" id="1801997"/>
    <lineage>
        <taxon>Bacteria</taxon>
        <taxon>Candidatus Portnoyibacteriota</taxon>
    </lineage>
</organism>
<name>A0A1G2FIU4_9BACT</name>
<protein>
    <submittedName>
        <fullName evidence="1">Uncharacterized protein</fullName>
    </submittedName>
</protein>